<name>A0A3S9B8U9_9HYPH</name>
<sequence>MWRCPHASAPQGPPPSSCSQRTISMHAKSQLKSPLSSSSGLCADMTSAQQPKSSCMPVDLSGLARAIGAGSAECDAQGSFPEAAFAALKEADLLARPPVDADATPELLRLLAAIGRGDLSTGRLYEGHVNAVILARQFAQGAALDRANRLLASGGMFGVWNTDAPQDPLTIENGVLSGKKNFASGVERLSHAIVTTGSMAERMMWLAPVEDLPLDRTWWKPMGMRSSGSHVVDFTGLRVQDDWAVGSPGDYTREPWISAGAIRFVAVQVGGMHAVLDVAIDHLRRSSRSEDRLQQQRLAMMATAVETGYLWLDRVGREWGQTGFADTVTPSTAAARGAVESAAVLVLDLAEKSVGAAGMIAPHPLERLVRDLRTYLRQPNPDGAADILGKSVADLNWAPGRGGVEP</sequence>
<protein>
    <submittedName>
        <fullName evidence="8">Acyl-CoA dehydrogenase</fullName>
    </submittedName>
</protein>
<dbReference type="KEGG" id="abaw:D5400_20090"/>
<dbReference type="GO" id="GO:0005737">
    <property type="term" value="C:cytoplasm"/>
    <property type="evidence" value="ECO:0007669"/>
    <property type="project" value="TreeGrafter"/>
</dbReference>
<dbReference type="EMBL" id="CP032509">
    <property type="protein sequence ID" value="AZN73284.1"/>
    <property type="molecule type" value="Genomic_DNA"/>
</dbReference>
<evidence type="ECO:0000256" key="2">
    <source>
        <dbReference type="ARBA" id="ARBA00009347"/>
    </source>
</evidence>
<comment type="similarity">
    <text evidence="2">Belongs to the acyl-CoA dehydrogenase family.</text>
</comment>
<dbReference type="Gene3D" id="1.20.140.10">
    <property type="entry name" value="Butyryl-CoA Dehydrogenase, subunit A, domain 3"/>
    <property type="match status" value="1"/>
</dbReference>
<evidence type="ECO:0000313" key="8">
    <source>
        <dbReference type="EMBL" id="AZN73284.1"/>
    </source>
</evidence>
<evidence type="ECO:0000259" key="7">
    <source>
        <dbReference type="Pfam" id="PF00441"/>
    </source>
</evidence>
<dbReference type="InterPro" id="IPR009075">
    <property type="entry name" value="AcylCo_DH/oxidase_C"/>
</dbReference>
<dbReference type="Pfam" id="PF00441">
    <property type="entry name" value="Acyl-CoA_dh_1"/>
    <property type="match status" value="1"/>
</dbReference>
<proteinExistence type="inferred from homology"/>
<keyword evidence="9" id="KW-1185">Reference proteome</keyword>
<keyword evidence="4" id="KW-0274">FAD</keyword>
<comment type="cofactor">
    <cofactor evidence="1">
        <name>FAD</name>
        <dbReference type="ChEBI" id="CHEBI:57692"/>
    </cofactor>
</comment>
<dbReference type="SUPFAM" id="SSF47203">
    <property type="entry name" value="Acyl-CoA dehydrogenase C-terminal domain-like"/>
    <property type="match status" value="1"/>
</dbReference>
<dbReference type="PANTHER" id="PTHR48083">
    <property type="entry name" value="MEDIUM-CHAIN SPECIFIC ACYL-COA DEHYDROGENASE, MITOCHONDRIAL-RELATED"/>
    <property type="match status" value="1"/>
</dbReference>
<gene>
    <name evidence="8" type="ORF">D5400_20090</name>
</gene>
<evidence type="ECO:0000256" key="6">
    <source>
        <dbReference type="SAM" id="MobiDB-lite"/>
    </source>
</evidence>
<dbReference type="PANTHER" id="PTHR48083:SF37">
    <property type="entry name" value="DEHYDROGENASE, PUTATIVE-RELATED"/>
    <property type="match status" value="1"/>
</dbReference>
<keyword evidence="5" id="KW-0560">Oxidoreductase</keyword>
<dbReference type="SUPFAM" id="SSF56645">
    <property type="entry name" value="Acyl-CoA dehydrogenase NM domain-like"/>
    <property type="match status" value="1"/>
</dbReference>
<evidence type="ECO:0000256" key="3">
    <source>
        <dbReference type="ARBA" id="ARBA00022630"/>
    </source>
</evidence>
<dbReference type="InterPro" id="IPR050741">
    <property type="entry name" value="Acyl-CoA_dehydrogenase"/>
</dbReference>
<reference evidence="8 9" key="1">
    <citation type="submission" date="2018-09" db="EMBL/GenBank/DDBJ databases">
        <title>Marinorhizobium profundi gen. nov., sp. nov., isolated from a deep-sea sediment sample from the New Britain Trench and proposal of Marinorhizobiaceae fam. nov. in the order Rhizobiales of the class Alphaproteobacteria.</title>
        <authorList>
            <person name="Cao J."/>
        </authorList>
    </citation>
    <scope>NUCLEOTIDE SEQUENCE [LARGE SCALE GENOMIC DNA]</scope>
    <source>
        <strain evidence="8 9">WS11</strain>
    </source>
</reference>
<feature type="compositionally biased region" description="Low complexity" evidence="6">
    <location>
        <begin position="28"/>
        <end position="37"/>
    </location>
</feature>
<dbReference type="GO" id="GO:0003995">
    <property type="term" value="F:acyl-CoA dehydrogenase activity"/>
    <property type="evidence" value="ECO:0007669"/>
    <property type="project" value="TreeGrafter"/>
</dbReference>
<dbReference type="InterPro" id="IPR009100">
    <property type="entry name" value="AcylCoA_DH/oxidase_NM_dom_sf"/>
</dbReference>
<evidence type="ECO:0000256" key="1">
    <source>
        <dbReference type="ARBA" id="ARBA00001974"/>
    </source>
</evidence>
<dbReference type="Gene3D" id="1.10.540.10">
    <property type="entry name" value="Acyl-CoA dehydrogenase/oxidase, N-terminal domain"/>
    <property type="match status" value="1"/>
</dbReference>
<dbReference type="Gene3D" id="2.40.110.10">
    <property type="entry name" value="Butyryl-CoA Dehydrogenase, subunit A, domain 2"/>
    <property type="match status" value="1"/>
</dbReference>
<keyword evidence="3" id="KW-0285">Flavoprotein</keyword>
<accession>A0A3S9B8U9</accession>
<dbReference type="GO" id="GO:0033539">
    <property type="term" value="P:fatty acid beta-oxidation using acyl-CoA dehydrogenase"/>
    <property type="evidence" value="ECO:0007669"/>
    <property type="project" value="TreeGrafter"/>
</dbReference>
<dbReference type="InterPro" id="IPR036250">
    <property type="entry name" value="AcylCo_DH-like_C"/>
</dbReference>
<dbReference type="InterPro" id="IPR037069">
    <property type="entry name" value="AcylCoA_DH/ox_N_sf"/>
</dbReference>
<dbReference type="InterPro" id="IPR046373">
    <property type="entry name" value="Acyl-CoA_Oxase/DH_mid-dom_sf"/>
</dbReference>
<feature type="region of interest" description="Disordered" evidence="6">
    <location>
        <begin position="1"/>
        <end position="37"/>
    </location>
</feature>
<dbReference type="AlphaFoldDB" id="A0A3S9B8U9"/>
<dbReference type="OrthoDB" id="2986495at2"/>
<feature type="domain" description="Acyl-CoA dehydrogenase/oxidase C-terminal" evidence="7">
    <location>
        <begin position="262"/>
        <end position="375"/>
    </location>
</feature>
<evidence type="ECO:0000256" key="5">
    <source>
        <dbReference type="ARBA" id="ARBA00023002"/>
    </source>
</evidence>
<evidence type="ECO:0000313" key="9">
    <source>
        <dbReference type="Proteomes" id="UP000268192"/>
    </source>
</evidence>
<evidence type="ECO:0000256" key="4">
    <source>
        <dbReference type="ARBA" id="ARBA00022827"/>
    </source>
</evidence>
<organism evidence="8 9">
    <name type="scientific">Georhizobium profundi</name>
    <dbReference type="NCBI Taxonomy" id="2341112"/>
    <lineage>
        <taxon>Bacteria</taxon>
        <taxon>Pseudomonadati</taxon>
        <taxon>Pseudomonadota</taxon>
        <taxon>Alphaproteobacteria</taxon>
        <taxon>Hyphomicrobiales</taxon>
        <taxon>Rhizobiaceae</taxon>
        <taxon>Georhizobium</taxon>
    </lineage>
</organism>
<dbReference type="Proteomes" id="UP000268192">
    <property type="component" value="Chromosome"/>
</dbReference>
<dbReference type="GO" id="GO:0050660">
    <property type="term" value="F:flavin adenine dinucleotide binding"/>
    <property type="evidence" value="ECO:0007669"/>
    <property type="project" value="InterPro"/>
</dbReference>